<dbReference type="EMBL" id="VLTK01000021">
    <property type="protein sequence ID" value="TSI12136.1"/>
    <property type="molecule type" value="Genomic_DNA"/>
</dbReference>
<evidence type="ECO:0000313" key="2">
    <source>
        <dbReference type="EMBL" id="TSI12136.1"/>
    </source>
</evidence>
<name>A0A556C476_BREAU</name>
<organism evidence="2 3">
    <name type="scientific">Brevibacterium aurantiacum</name>
    <dbReference type="NCBI Taxonomy" id="273384"/>
    <lineage>
        <taxon>Bacteria</taxon>
        <taxon>Bacillati</taxon>
        <taxon>Actinomycetota</taxon>
        <taxon>Actinomycetes</taxon>
        <taxon>Micrococcales</taxon>
        <taxon>Brevibacteriaceae</taxon>
        <taxon>Brevibacterium</taxon>
    </lineage>
</organism>
<keyword evidence="3" id="KW-1185">Reference proteome</keyword>
<evidence type="ECO:0000256" key="1">
    <source>
        <dbReference type="SAM" id="Phobius"/>
    </source>
</evidence>
<proteinExistence type="predicted"/>
<dbReference type="AlphaFoldDB" id="A0A556C476"/>
<reference evidence="2 3" key="1">
    <citation type="submission" date="2019-07" db="EMBL/GenBank/DDBJ databases">
        <title>Draft genome sequence of Brevibacterium aurantiacum XU54 isolated from Xinjiang China.</title>
        <authorList>
            <person name="Xu X."/>
        </authorList>
    </citation>
    <scope>NUCLEOTIDE SEQUENCE [LARGE SCALE GENOMIC DNA]</scope>
    <source>
        <strain evidence="2 3">XU54</strain>
    </source>
</reference>
<dbReference type="RefSeq" id="WP_143924494.1">
    <property type="nucleotide sequence ID" value="NZ_VLTK01000021.1"/>
</dbReference>
<keyword evidence="1" id="KW-1133">Transmembrane helix</keyword>
<sequence length="185" mass="20537">MSWMWAVIGIIVSVGVIVVTGIAIAYQVMRRKFRRQLMAQAQQVAEFPAWAQEHDYAYFEEFPPDDAERLRGLGPLLPFSDFALARGEHVFRRVEAGQMRYILQLTICADPGQDAPAVGAITVAVAEVARTGNSVVTDVKQPGDSRDQASVHARGRWVTSYLGRPLTLTSMRAVEDRLDGYLRSA</sequence>
<protein>
    <submittedName>
        <fullName evidence="2">Uncharacterized protein</fullName>
    </submittedName>
</protein>
<dbReference type="OrthoDB" id="4793960at2"/>
<dbReference type="Proteomes" id="UP000316406">
    <property type="component" value="Unassembled WGS sequence"/>
</dbReference>
<accession>A0A556C476</accession>
<comment type="caution">
    <text evidence="2">The sequence shown here is derived from an EMBL/GenBank/DDBJ whole genome shotgun (WGS) entry which is preliminary data.</text>
</comment>
<evidence type="ECO:0000313" key="3">
    <source>
        <dbReference type="Proteomes" id="UP000316406"/>
    </source>
</evidence>
<feature type="transmembrane region" description="Helical" evidence="1">
    <location>
        <begin position="6"/>
        <end position="28"/>
    </location>
</feature>
<keyword evidence="1" id="KW-0472">Membrane</keyword>
<gene>
    <name evidence="2" type="ORF">FO013_20910</name>
</gene>
<keyword evidence="1" id="KW-0812">Transmembrane</keyword>